<feature type="transmembrane region" description="Helical" evidence="10">
    <location>
        <begin position="20"/>
        <end position="40"/>
    </location>
</feature>
<dbReference type="GO" id="GO:0071978">
    <property type="term" value="P:bacterial-type flagellum-dependent swarming motility"/>
    <property type="evidence" value="ECO:0007669"/>
    <property type="project" value="TreeGrafter"/>
</dbReference>
<dbReference type="RefSeq" id="WP_146961226.1">
    <property type="nucleotide sequence ID" value="NZ_CP042467.1"/>
</dbReference>
<evidence type="ECO:0000256" key="7">
    <source>
        <dbReference type="ARBA" id="ARBA00022779"/>
    </source>
</evidence>
<evidence type="ECO:0000256" key="10">
    <source>
        <dbReference type="RuleBase" id="RU364125"/>
    </source>
</evidence>
<evidence type="ECO:0000256" key="4">
    <source>
        <dbReference type="ARBA" id="ARBA00022475"/>
    </source>
</evidence>
<evidence type="ECO:0000256" key="3">
    <source>
        <dbReference type="ARBA" id="ARBA00008281"/>
    </source>
</evidence>
<keyword evidence="11" id="KW-0282">Flagellum</keyword>
<evidence type="ECO:0000256" key="6">
    <source>
        <dbReference type="ARBA" id="ARBA00022692"/>
    </source>
</evidence>
<protein>
    <recommendedName>
        <fullName evidence="10">Flagellar protein FliL</fullName>
    </recommendedName>
</protein>
<keyword evidence="8 10" id="KW-1133">Transmembrane helix</keyword>
<dbReference type="PANTHER" id="PTHR35091">
    <property type="entry name" value="FLAGELLAR PROTEIN FLIL"/>
    <property type="match status" value="1"/>
</dbReference>
<dbReference type="OrthoDB" id="9799777at2"/>
<dbReference type="Pfam" id="PF03748">
    <property type="entry name" value="FliL"/>
    <property type="match status" value="1"/>
</dbReference>
<keyword evidence="5 10" id="KW-0145">Chemotaxis</keyword>
<evidence type="ECO:0000313" key="11">
    <source>
        <dbReference type="EMBL" id="QED28627.1"/>
    </source>
</evidence>
<keyword evidence="11" id="KW-0969">Cilium</keyword>
<proteinExistence type="inferred from homology"/>
<dbReference type="GO" id="GO:0005886">
    <property type="term" value="C:plasma membrane"/>
    <property type="evidence" value="ECO:0007669"/>
    <property type="project" value="UniProtKB-SubCell"/>
</dbReference>
<keyword evidence="6 10" id="KW-0812">Transmembrane</keyword>
<sequence length="162" mass="17691">MSDANEMEDVVAPKKSIGPWVAAIVLALLSNAGWAAFFVVSQSSSNEPVAQAPEAPKEEASEPGPIMDLSPFVVNLNDSVSARYLRIGISLELSSEADRAAVEKNLVPLRDQYIRHLSSLAPSQLMGAADKDDLKVVLMEKTQSVLPKRAVREIYFTEFMMQ</sequence>
<keyword evidence="12" id="KW-1185">Reference proteome</keyword>
<evidence type="ECO:0000256" key="1">
    <source>
        <dbReference type="ARBA" id="ARBA00002254"/>
    </source>
</evidence>
<dbReference type="EMBL" id="CP042467">
    <property type="protein sequence ID" value="QED28627.1"/>
    <property type="molecule type" value="Genomic_DNA"/>
</dbReference>
<keyword evidence="4 10" id="KW-1003">Cell membrane</keyword>
<accession>A0A5B8XU16</accession>
<keyword evidence="9 10" id="KW-0472">Membrane</keyword>
<dbReference type="InterPro" id="IPR005503">
    <property type="entry name" value="FliL"/>
</dbReference>
<dbReference type="PANTHER" id="PTHR35091:SF2">
    <property type="entry name" value="FLAGELLAR PROTEIN FLIL"/>
    <property type="match status" value="1"/>
</dbReference>
<comment type="subcellular location">
    <subcellularLocation>
        <location evidence="2">Cell membrane</location>
        <topology evidence="2">Single-pass membrane protein</topology>
    </subcellularLocation>
</comment>
<evidence type="ECO:0000256" key="8">
    <source>
        <dbReference type="ARBA" id="ARBA00022989"/>
    </source>
</evidence>
<evidence type="ECO:0000256" key="2">
    <source>
        <dbReference type="ARBA" id="ARBA00004162"/>
    </source>
</evidence>
<organism evidence="11 12">
    <name type="scientific">Microvenator marinus</name>
    <dbReference type="NCBI Taxonomy" id="2600177"/>
    <lineage>
        <taxon>Bacteria</taxon>
        <taxon>Deltaproteobacteria</taxon>
        <taxon>Bradymonadales</taxon>
        <taxon>Microvenatoraceae</taxon>
        <taxon>Microvenator</taxon>
    </lineage>
</organism>
<gene>
    <name evidence="11" type="ORF">FRD01_15570</name>
</gene>
<comment type="similarity">
    <text evidence="3 10">Belongs to the FliL family.</text>
</comment>
<keyword evidence="7 10" id="KW-0283">Flagellar rotation</keyword>
<dbReference type="GO" id="GO:0009425">
    <property type="term" value="C:bacterial-type flagellum basal body"/>
    <property type="evidence" value="ECO:0007669"/>
    <property type="project" value="InterPro"/>
</dbReference>
<dbReference type="AlphaFoldDB" id="A0A5B8XU16"/>
<dbReference type="KEGG" id="bbae:FRD01_15570"/>
<name>A0A5B8XU16_9DELT</name>
<keyword evidence="11" id="KW-0966">Cell projection</keyword>
<comment type="function">
    <text evidence="1 10">Controls the rotational direction of flagella during chemotaxis.</text>
</comment>
<dbReference type="GO" id="GO:0006935">
    <property type="term" value="P:chemotaxis"/>
    <property type="evidence" value="ECO:0007669"/>
    <property type="project" value="UniProtKB-KW"/>
</dbReference>
<reference evidence="11 12" key="1">
    <citation type="submission" date="2019-08" db="EMBL/GenBank/DDBJ databases">
        <authorList>
            <person name="Liang Q."/>
        </authorList>
    </citation>
    <scope>NUCLEOTIDE SEQUENCE [LARGE SCALE GENOMIC DNA]</scope>
    <source>
        <strain evidence="11 12">V1718</strain>
    </source>
</reference>
<evidence type="ECO:0000313" key="12">
    <source>
        <dbReference type="Proteomes" id="UP000321595"/>
    </source>
</evidence>
<evidence type="ECO:0000256" key="9">
    <source>
        <dbReference type="ARBA" id="ARBA00023136"/>
    </source>
</evidence>
<evidence type="ECO:0000256" key="5">
    <source>
        <dbReference type="ARBA" id="ARBA00022500"/>
    </source>
</evidence>
<dbReference type="Proteomes" id="UP000321595">
    <property type="component" value="Chromosome"/>
</dbReference>